<dbReference type="RefSeq" id="WP_073822484.1">
    <property type="nucleotide sequence ID" value="NZ_JAUNKL010000008.1"/>
</dbReference>
<organism evidence="2 3">
    <name type="scientific">Buchananella hordeovulneris</name>
    <dbReference type="NCBI Taxonomy" id="52770"/>
    <lineage>
        <taxon>Bacteria</taxon>
        <taxon>Bacillati</taxon>
        <taxon>Actinomycetota</taxon>
        <taxon>Actinomycetes</taxon>
        <taxon>Actinomycetales</taxon>
        <taxon>Actinomycetaceae</taxon>
        <taxon>Buchananella</taxon>
    </lineage>
</organism>
<reference evidence="3" key="1">
    <citation type="submission" date="2016-12" db="EMBL/GenBank/DDBJ databases">
        <authorList>
            <person name="Meng X."/>
        </authorList>
    </citation>
    <scope>NUCLEOTIDE SEQUENCE [LARGE SCALE GENOMIC DNA]</scope>
    <source>
        <strain evidence="3">DSM 20732</strain>
    </source>
</reference>
<feature type="region of interest" description="Disordered" evidence="1">
    <location>
        <begin position="1"/>
        <end position="23"/>
    </location>
</feature>
<dbReference type="Pfam" id="PF10722">
    <property type="entry name" value="YbjN"/>
    <property type="match status" value="1"/>
</dbReference>
<sequence>MGFWNRSEPTPPPAEQGGQVPTPYTRERMAQYMQREEYSYDLDPDGDVMTGFRGHGFYLLANGAEDEVLTVRGRWSRSLPADQRYALLDAINDWAVERIWPKGYIRQDDDGTLAVFGEFSVDLEDGATDEQLAQYLDCGISTCLGMFDALDERFPEDGNSLGTPSIDL</sequence>
<dbReference type="OrthoDB" id="3256964at2"/>
<dbReference type="Proteomes" id="UP000185612">
    <property type="component" value="Unassembled WGS sequence"/>
</dbReference>
<accession>A0A1Q5PYR1</accession>
<dbReference type="InterPro" id="IPR019660">
    <property type="entry name" value="Put_sensory_transdc_reg_YbjN"/>
</dbReference>
<name>A0A1Q5PYR1_9ACTO</name>
<keyword evidence="3" id="KW-1185">Reference proteome</keyword>
<gene>
    <name evidence="2" type="ORF">BSZ40_01210</name>
</gene>
<evidence type="ECO:0000313" key="2">
    <source>
        <dbReference type="EMBL" id="OKL52754.1"/>
    </source>
</evidence>
<comment type="caution">
    <text evidence="2">The sequence shown here is derived from an EMBL/GenBank/DDBJ whole genome shotgun (WGS) entry which is preliminary data.</text>
</comment>
<dbReference type="STRING" id="52770.BSZ40_01210"/>
<evidence type="ECO:0000313" key="3">
    <source>
        <dbReference type="Proteomes" id="UP000185612"/>
    </source>
</evidence>
<protein>
    <submittedName>
        <fullName evidence="2">Uncharacterized protein</fullName>
    </submittedName>
</protein>
<evidence type="ECO:0000256" key="1">
    <source>
        <dbReference type="SAM" id="MobiDB-lite"/>
    </source>
</evidence>
<proteinExistence type="predicted"/>
<dbReference type="EMBL" id="MQVS01000001">
    <property type="protein sequence ID" value="OKL52754.1"/>
    <property type="molecule type" value="Genomic_DNA"/>
</dbReference>
<dbReference type="AlphaFoldDB" id="A0A1Q5PYR1"/>